<dbReference type="Pfam" id="PF13568">
    <property type="entry name" value="OMP_b-brl_2"/>
    <property type="match status" value="1"/>
</dbReference>
<dbReference type="Proteomes" id="UP000255283">
    <property type="component" value="Unassembled WGS sequence"/>
</dbReference>
<gene>
    <name evidence="3" type="ORF">NCTC13063_02324</name>
</gene>
<feature type="signal peptide" evidence="1">
    <location>
        <begin position="1"/>
        <end position="21"/>
    </location>
</feature>
<accession>A0AAQ1UNA9</accession>
<proteinExistence type="predicted"/>
<dbReference type="EMBL" id="UGTJ01000002">
    <property type="protein sequence ID" value="SUB96562.1"/>
    <property type="molecule type" value="Genomic_DNA"/>
</dbReference>
<dbReference type="AlphaFoldDB" id="A0AAQ1UNA9"/>
<sequence length="253" mass="28419">MKIKYLLPALLIALPVSVTRAQGLKMLDDLSYYLRMDYSLGGTAPVGLPATIRRLDSYSLRPNFSIGIEAQKPLDDRWGIRTGLHFGNKGMKTDAQVKNYHMQIVHGGETLEGQFTGNVVTRVSQWGLTVPVQVVCRVVNDVDLRFGPYATYVYSRRFSGEAYAGYLRVGNPTGPRVELGRGADERGSYDFSTDLRRLQWGLDLGADWRWSDRWAVGADVSWGLSSVFHSDFKTIEQRLYSIFGTVGVVYHLK</sequence>
<protein>
    <recommendedName>
        <fullName evidence="2">Outer membrane protein beta-barrel domain-containing protein</fullName>
    </recommendedName>
</protein>
<feature type="chain" id="PRO_5042837378" description="Outer membrane protein beta-barrel domain-containing protein" evidence="1">
    <location>
        <begin position="22"/>
        <end position="253"/>
    </location>
</feature>
<dbReference type="Gene3D" id="2.40.160.20">
    <property type="match status" value="1"/>
</dbReference>
<dbReference type="InterPro" id="IPR036709">
    <property type="entry name" value="Autotransporte_beta_dom_sf"/>
</dbReference>
<name>A0AAQ1UNA9_9BACT</name>
<keyword evidence="1" id="KW-0732">Signal</keyword>
<dbReference type="SUPFAM" id="SSF103515">
    <property type="entry name" value="Autotransporter"/>
    <property type="match status" value="1"/>
</dbReference>
<dbReference type="RefSeq" id="WP_115154265.1">
    <property type="nucleotide sequence ID" value="NZ_UGTJ01000002.1"/>
</dbReference>
<feature type="domain" description="Outer membrane protein beta-barrel" evidence="2">
    <location>
        <begin position="46"/>
        <end position="228"/>
    </location>
</feature>
<reference evidence="3 4" key="1">
    <citation type="submission" date="2018-06" db="EMBL/GenBank/DDBJ databases">
        <authorList>
            <consortium name="Pathogen Informatics"/>
            <person name="Doyle S."/>
        </authorList>
    </citation>
    <scope>NUCLEOTIDE SEQUENCE [LARGE SCALE GENOMIC DNA]</scope>
    <source>
        <strain evidence="3 4">NCTC13063</strain>
    </source>
</reference>
<evidence type="ECO:0000256" key="1">
    <source>
        <dbReference type="SAM" id="SignalP"/>
    </source>
</evidence>
<organism evidence="3 4">
    <name type="scientific">Segatella buccae</name>
    <dbReference type="NCBI Taxonomy" id="28126"/>
    <lineage>
        <taxon>Bacteria</taxon>
        <taxon>Pseudomonadati</taxon>
        <taxon>Bacteroidota</taxon>
        <taxon>Bacteroidia</taxon>
        <taxon>Bacteroidales</taxon>
        <taxon>Prevotellaceae</taxon>
        <taxon>Segatella</taxon>
    </lineage>
</organism>
<evidence type="ECO:0000259" key="2">
    <source>
        <dbReference type="Pfam" id="PF13568"/>
    </source>
</evidence>
<evidence type="ECO:0000313" key="3">
    <source>
        <dbReference type="EMBL" id="SUB96562.1"/>
    </source>
</evidence>
<evidence type="ECO:0000313" key="4">
    <source>
        <dbReference type="Proteomes" id="UP000255283"/>
    </source>
</evidence>
<dbReference type="InterPro" id="IPR025665">
    <property type="entry name" value="Beta-barrel_OMP_2"/>
</dbReference>
<comment type="caution">
    <text evidence="3">The sequence shown here is derived from an EMBL/GenBank/DDBJ whole genome shotgun (WGS) entry which is preliminary data.</text>
</comment>